<keyword evidence="5" id="KW-1185">Reference proteome</keyword>
<dbReference type="Proteomes" id="UP001595907">
    <property type="component" value="Unassembled WGS sequence"/>
</dbReference>
<evidence type="ECO:0000313" key="4">
    <source>
        <dbReference type="EMBL" id="MFC4262121.1"/>
    </source>
</evidence>
<protein>
    <submittedName>
        <fullName evidence="4">Alpha-amylase family glycosyl hydrolase</fullName>
    </submittedName>
</protein>
<evidence type="ECO:0000313" key="5">
    <source>
        <dbReference type="Proteomes" id="UP001595907"/>
    </source>
</evidence>
<dbReference type="InterPro" id="IPR013783">
    <property type="entry name" value="Ig-like_fold"/>
</dbReference>
<comment type="caution">
    <text evidence="4">The sequence shown here is derived from an EMBL/GenBank/DDBJ whole genome shotgun (WGS) entry which is preliminary data.</text>
</comment>
<dbReference type="EMBL" id="JBHSCZ010000001">
    <property type="protein sequence ID" value="MFC4262121.1"/>
    <property type="molecule type" value="Genomic_DNA"/>
</dbReference>
<dbReference type="InterPro" id="IPR019492">
    <property type="entry name" value="Cyclo-malto-dextrinase_C"/>
</dbReference>
<dbReference type="InterPro" id="IPR013780">
    <property type="entry name" value="Glyco_hydro_b"/>
</dbReference>
<evidence type="ECO:0000259" key="3">
    <source>
        <dbReference type="SMART" id="SM00642"/>
    </source>
</evidence>
<accession>A0ABV8QQQ2</accession>
<name>A0ABV8QQQ2_9BACT</name>
<keyword evidence="2" id="KW-0326">Glycosidase</keyword>
<evidence type="ECO:0000256" key="1">
    <source>
        <dbReference type="ARBA" id="ARBA00022801"/>
    </source>
</evidence>
<dbReference type="Pfam" id="PF09087">
    <property type="entry name" value="Cyc-maltodext_N"/>
    <property type="match status" value="1"/>
</dbReference>
<dbReference type="SMART" id="SM00642">
    <property type="entry name" value="Aamy"/>
    <property type="match status" value="1"/>
</dbReference>
<dbReference type="InterPro" id="IPR017853">
    <property type="entry name" value="GH"/>
</dbReference>
<dbReference type="PANTHER" id="PTHR10357:SF210">
    <property type="entry name" value="MALTODEXTRIN GLUCOSIDASE"/>
    <property type="match status" value="1"/>
</dbReference>
<dbReference type="PANTHER" id="PTHR10357">
    <property type="entry name" value="ALPHA-AMYLASE FAMILY MEMBER"/>
    <property type="match status" value="1"/>
</dbReference>
<feature type="domain" description="Glycosyl hydrolase family 13 catalytic" evidence="3">
    <location>
        <begin position="130"/>
        <end position="527"/>
    </location>
</feature>
<organism evidence="4 5">
    <name type="scientific">Ferruginibacter yonginensis</name>
    <dbReference type="NCBI Taxonomy" id="1310416"/>
    <lineage>
        <taxon>Bacteria</taxon>
        <taxon>Pseudomonadati</taxon>
        <taxon>Bacteroidota</taxon>
        <taxon>Chitinophagia</taxon>
        <taxon>Chitinophagales</taxon>
        <taxon>Chitinophagaceae</taxon>
        <taxon>Ferruginibacter</taxon>
    </lineage>
</organism>
<dbReference type="InterPro" id="IPR006047">
    <property type="entry name" value="GH13_cat_dom"/>
</dbReference>
<evidence type="ECO:0000256" key="2">
    <source>
        <dbReference type="ARBA" id="ARBA00023295"/>
    </source>
</evidence>
<keyword evidence="1 4" id="KW-0378">Hydrolase</keyword>
<dbReference type="Pfam" id="PF00128">
    <property type="entry name" value="Alpha-amylase"/>
    <property type="match status" value="1"/>
</dbReference>
<dbReference type="Gene3D" id="2.60.40.1180">
    <property type="entry name" value="Golgi alpha-mannosidase II"/>
    <property type="match status" value="1"/>
</dbReference>
<dbReference type="SUPFAM" id="SSF81296">
    <property type="entry name" value="E set domains"/>
    <property type="match status" value="1"/>
</dbReference>
<dbReference type="Gene3D" id="3.20.20.80">
    <property type="entry name" value="Glycosidases"/>
    <property type="match status" value="1"/>
</dbReference>
<sequence>MKRIYIILFVLLFIVGSTSLMAQQVRVFPSNWWVGMKWNNVQILLYNKSENFVAANIKLKYPGVVVKKVTVLENPHYASIDVTIATNTKPGNVIIKYNNKEGINWPILQRRAGNGKQFAQGVTSNDLVYLLMPDRFSNGDTTNDKIAGLLDQSLNRDSMYLRHGGDLQGVINKLDYLKDLGVTTVWMTPILLNDMPSRTEHGYAITDHYTVDPRLGGNSAYLKLSAAIHAKGMKLIQDAVYNHVGIKHITVIDPPMKSWLHQWPQYTQTTYREQVLFDAYAAASETKKLSDGWFVPSMPDLNQSNPYVANFLIQHALWSVENFGIDGWRIDTYIYNDLAFMNTCNKALLADFPSITMFGETWVHGVVNQSYFCENNMNTKFKSNLQNTTDFQQLFYGIQAALNEKQGWTEGVSKLYNTTAQDILYKNPMGQVIFLDNHDLSRFFSVINEDVAKYKMALGWLLTFRGIPQLYYGNEILMKGFSNPDGLVRSDFLGGWKQDSINKFTTTGRTAQEDSVFQLIKTLANFRLTSSAIRTGKLMQYLPDDGLYTYFRYNQNEKIICMLNTSTTNKTIDISVKYPDMVKAQNSVKNIFTNEISSTKINIPAQTFYIGKLL</sequence>
<proteinExistence type="predicted"/>
<dbReference type="SUPFAM" id="SSF51011">
    <property type="entry name" value="Glycosyl hydrolase domain"/>
    <property type="match status" value="1"/>
</dbReference>
<dbReference type="GO" id="GO:0016787">
    <property type="term" value="F:hydrolase activity"/>
    <property type="evidence" value="ECO:0007669"/>
    <property type="project" value="UniProtKB-KW"/>
</dbReference>
<dbReference type="InterPro" id="IPR014756">
    <property type="entry name" value="Ig_E-set"/>
</dbReference>
<dbReference type="SUPFAM" id="SSF51445">
    <property type="entry name" value="(Trans)glycosidases"/>
    <property type="match status" value="1"/>
</dbReference>
<dbReference type="RefSeq" id="WP_379707483.1">
    <property type="nucleotide sequence ID" value="NZ_JBHSCZ010000001.1"/>
</dbReference>
<gene>
    <name evidence="4" type="ORF">ACFOWM_04495</name>
</gene>
<dbReference type="Gene3D" id="2.60.40.10">
    <property type="entry name" value="Immunoglobulins"/>
    <property type="match status" value="1"/>
</dbReference>
<reference evidence="5" key="1">
    <citation type="journal article" date="2019" name="Int. J. Syst. Evol. Microbiol.">
        <title>The Global Catalogue of Microorganisms (GCM) 10K type strain sequencing project: providing services to taxonomists for standard genome sequencing and annotation.</title>
        <authorList>
            <consortium name="The Broad Institute Genomics Platform"/>
            <consortium name="The Broad Institute Genome Sequencing Center for Infectious Disease"/>
            <person name="Wu L."/>
            <person name="Ma J."/>
        </authorList>
    </citation>
    <scope>NUCLEOTIDE SEQUENCE [LARGE SCALE GENOMIC DNA]</scope>
    <source>
        <strain evidence="5">CECT 8289</strain>
    </source>
</reference>
<dbReference type="InterPro" id="IPR015171">
    <property type="entry name" value="Cyc-maltodext_N"/>
</dbReference>
<dbReference type="Pfam" id="PF10438">
    <property type="entry name" value="Cyc-maltodext_C"/>
    <property type="match status" value="1"/>
</dbReference>